<dbReference type="InterPro" id="IPR004629">
    <property type="entry name" value="WecG_TagA_CpsF"/>
</dbReference>
<protein>
    <submittedName>
        <fullName evidence="3">Glycosyl transferase, WecB/TagA/CpsF family</fullName>
    </submittedName>
</protein>
<name>A0A0G0UFD2_9BACT</name>
<organism evidence="3 4">
    <name type="scientific">Candidatus Uhrbacteria bacterium GW2011_GWC2_41_11</name>
    <dbReference type="NCBI Taxonomy" id="1618985"/>
    <lineage>
        <taxon>Bacteria</taxon>
        <taxon>Candidatus Uhriibacteriota</taxon>
    </lineage>
</organism>
<proteinExistence type="predicted"/>
<dbReference type="Pfam" id="PF03808">
    <property type="entry name" value="Glyco_tran_WecG"/>
    <property type="match status" value="1"/>
</dbReference>
<evidence type="ECO:0000313" key="3">
    <source>
        <dbReference type="EMBL" id="KKR86126.1"/>
    </source>
</evidence>
<dbReference type="CDD" id="cd06533">
    <property type="entry name" value="Glyco_transf_WecG_TagA"/>
    <property type="match status" value="1"/>
</dbReference>
<dbReference type="GO" id="GO:0016758">
    <property type="term" value="F:hexosyltransferase activity"/>
    <property type="evidence" value="ECO:0007669"/>
    <property type="project" value="TreeGrafter"/>
</dbReference>
<dbReference type="EMBL" id="LCAH01000019">
    <property type="protein sequence ID" value="KKR86126.1"/>
    <property type="molecule type" value="Genomic_DNA"/>
</dbReference>
<evidence type="ECO:0000313" key="4">
    <source>
        <dbReference type="Proteomes" id="UP000034616"/>
    </source>
</evidence>
<dbReference type="NCBIfam" id="TIGR00696">
    <property type="entry name" value="wecG_tagA_cpsF"/>
    <property type="match status" value="1"/>
</dbReference>
<keyword evidence="1" id="KW-0328">Glycosyltransferase</keyword>
<accession>A0A0G0UFD2</accession>
<dbReference type="PANTHER" id="PTHR34136:SF1">
    <property type="entry name" value="UDP-N-ACETYL-D-MANNOSAMINURONIC ACID TRANSFERASE"/>
    <property type="match status" value="1"/>
</dbReference>
<gene>
    <name evidence="3" type="ORF">UU35_C0019G0006</name>
</gene>
<keyword evidence="2 3" id="KW-0808">Transferase</keyword>
<reference evidence="3 4" key="1">
    <citation type="journal article" date="2015" name="Nature">
        <title>rRNA introns, odd ribosomes, and small enigmatic genomes across a large radiation of phyla.</title>
        <authorList>
            <person name="Brown C.T."/>
            <person name="Hug L.A."/>
            <person name="Thomas B.C."/>
            <person name="Sharon I."/>
            <person name="Castelle C.J."/>
            <person name="Singh A."/>
            <person name="Wilkins M.J."/>
            <person name="Williams K.H."/>
            <person name="Banfield J.F."/>
        </authorList>
    </citation>
    <scope>NUCLEOTIDE SEQUENCE [LARGE SCALE GENOMIC DNA]</scope>
</reference>
<dbReference type="Proteomes" id="UP000034616">
    <property type="component" value="Unassembled WGS sequence"/>
</dbReference>
<comment type="caution">
    <text evidence="3">The sequence shown here is derived from an EMBL/GenBank/DDBJ whole genome shotgun (WGS) entry which is preliminary data.</text>
</comment>
<evidence type="ECO:0000256" key="2">
    <source>
        <dbReference type="ARBA" id="ARBA00022679"/>
    </source>
</evidence>
<dbReference type="AlphaFoldDB" id="A0A0G0UFD2"/>
<evidence type="ECO:0000256" key="1">
    <source>
        <dbReference type="ARBA" id="ARBA00022676"/>
    </source>
</evidence>
<dbReference type="PANTHER" id="PTHR34136">
    <property type="match status" value="1"/>
</dbReference>
<sequence length="280" mass="32054">MKSLFLFGVQIDDLTDGELREILLEWISASQGSRRIVTPNPEFLLQAKKNESFRHLINANDLHLPDGIGLCYAITALTGGRLEHRHTGVDTLLELANLCAQMQKKMLLIGGHKDPLLSEERLSKTAAYLQTYFPGLTISFLDPGIIPTKGLKNNEFSRILFEKIRQKEPTVLVIGLGQEKQEQFMTDVLPYLPSVRLTLGVGGAFDMLSGVLPRAPESWRRVGFEWLWRLWLEPKRIQRILQACVVFPILVAWSTLKSRQFFPACLRVFREVYHQWNQKI</sequence>